<feature type="non-terminal residue" evidence="2">
    <location>
        <position position="107"/>
    </location>
</feature>
<dbReference type="AlphaFoldDB" id="A0A151K331"/>
<name>A0A151K331_9HYME</name>
<comment type="caution">
    <text evidence="2">The sequence shown here is derived from an EMBL/GenBank/DDBJ whole genome shotgun (WGS) entry which is preliminary data.</text>
</comment>
<proteinExistence type="predicted"/>
<evidence type="ECO:0000259" key="1">
    <source>
        <dbReference type="Pfam" id="PF12762"/>
    </source>
</evidence>
<protein>
    <recommendedName>
        <fullName evidence="1">ISXO2-like transposase domain-containing protein</fullName>
    </recommendedName>
</protein>
<dbReference type="InterPro" id="IPR024445">
    <property type="entry name" value="Tnp_ISXO2-like"/>
</dbReference>
<accession>A0A151K331</accession>
<dbReference type="PANTHER" id="PTHR47163:SF2">
    <property type="entry name" value="SI:DKEY-17M8.2"/>
    <property type="match status" value="1"/>
</dbReference>
<dbReference type="STRING" id="471704.A0A151K331"/>
<organism evidence="2 3">
    <name type="scientific">Trachymyrmex cornetzi</name>
    <dbReference type="NCBI Taxonomy" id="471704"/>
    <lineage>
        <taxon>Eukaryota</taxon>
        <taxon>Metazoa</taxon>
        <taxon>Ecdysozoa</taxon>
        <taxon>Arthropoda</taxon>
        <taxon>Hexapoda</taxon>
        <taxon>Insecta</taxon>
        <taxon>Pterygota</taxon>
        <taxon>Neoptera</taxon>
        <taxon>Endopterygota</taxon>
        <taxon>Hymenoptera</taxon>
        <taxon>Apocrita</taxon>
        <taxon>Aculeata</taxon>
        <taxon>Formicoidea</taxon>
        <taxon>Formicidae</taxon>
        <taxon>Myrmicinae</taxon>
        <taxon>Trachymyrmex</taxon>
    </lineage>
</organism>
<feature type="domain" description="ISXO2-like transposase" evidence="1">
    <location>
        <begin position="1"/>
        <end position="63"/>
    </location>
</feature>
<dbReference type="EMBL" id="LKEY01013766">
    <property type="protein sequence ID" value="KYN50401.1"/>
    <property type="molecule type" value="Genomic_DNA"/>
</dbReference>
<dbReference type="Pfam" id="PF12762">
    <property type="entry name" value="DDE_Tnp_IS1595"/>
    <property type="match status" value="1"/>
</dbReference>
<evidence type="ECO:0000313" key="2">
    <source>
        <dbReference type="EMBL" id="KYN50401.1"/>
    </source>
</evidence>
<evidence type="ECO:0000313" key="3">
    <source>
        <dbReference type="Proteomes" id="UP000078492"/>
    </source>
</evidence>
<keyword evidence="3" id="KW-1185">Reference proteome</keyword>
<sequence length="107" mass="12632">YDCLNNEGFQHLTVNHSYNFVDPDTGAHTQHIERIWREVRGNIPRYGRREDHFVRYLAEFLFKRAYDYAERIETFFDIIAEMYPPMPTCIDKPVASDDAEPSTSAQN</sequence>
<dbReference type="Proteomes" id="UP000078492">
    <property type="component" value="Unassembled WGS sequence"/>
</dbReference>
<dbReference type="InterPro" id="IPR053164">
    <property type="entry name" value="IS1016-like_transposase"/>
</dbReference>
<reference evidence="2 3" key="1">
    <citation type="submission" date="2015-09" db="EMBL/GenBank/DDBJ databases">
        <title>Trachymyrmex cornetzi WGS genome.</title>
        <authorList>
            <person name="Nygaard S."/>
            <person name="Hu H."/>
            <person name="Boomsma J."/>
            <person name="Zhang G."/>
        </authorList>
    </citation>
    <scope>NUCLEOTIDE SEQUENCE [LARGE SCALE GENOMIC DNA]</scope>
    <source>
        <strain evidence="2">Tcor2-1</strain>
        <tissue evidence="2">Whole body</tissue>
    </source>
</reference>
<dbReference type="PANTHER" id="PTHR47163">
    <property type="entry name" value="DDE_TNP_IS1595 DOMAIN-CONTAINING PROTEIN"/>
    <property type="match status" value="1"/>
</dbReference>
<gene>
    <name evidence="2" type="ORF">ALC57_00038</name>
</gene>